<dbReference type="Proteomes" id="UP000181884">
    <property type="component" value="Unassembled WGS sequence"/>
</dbReference>
<dbReference type="EMBL" id="JXKH01000002">
    <property type="protein sequence ID" value="OJG19610.1"/>
    <property type="molecule type" value="Genomic_DNA"/>
</dbReference>
<evidence type="ECO:0000256" key="4">
    <source>
        <dbReference type="ARBA" id="ARBA00022777"/>
    </source>
</evidence>
<feature type="domain" description="Guanylate kinase-like" evidence="6">
    <location>
        <begin position="2"/>
        <end position="180"/>
    </location>
</feature>
<keyword evidence="4 7" id="KW-0418">Kinase</keyword>
<organism evidence="7 8">
    <name type="scientific">Enterococcus canis</name>
    <dbReference type="NCBI Taxonomy" id="214095"/>
    <lineage>
        <taxon>Bacteria</taxon>
        <taxon>Bacillati</taxon>
        <taxon>Bacillota</taxon>
        <taxon>Bacilli</taxon>
        <taxon>Lactobacillales</taxon>
        <taxon>Enterococcaceae</taxon>
        <taxon>Enterococcus</taxon>
    </lineage>
</organism>
<proteinExistence type="inferred from homology"/>
<accession>A0A1L8RIL2</accession>
<dbReference type="AlphaFoldDB" id="A0A1L8RIL2"/>
<sequence length="183" mass="20721">MHYLFAFTGPSGAGKTSLAQACFRKDQKIITHTTRPPRIGEKDGVDYYFETPTSFQRLIDNEALAEFDHYHHHLYGIAWQDILNHLAHDHGTAVLTVPGVQALARKLDKQLVTFFLELPLTVAEARMQARGDEPKQIAARLSTLLAEQQQVEQLAISQLYRLDASRPLPELIQTTKGIIQQYQ</sequence>
<comment type="function">
    <text evidence="1">Essential for recycling GMP and indirectly, cGMP.</text>
</comment>
<name>A0A1L8RIL2_9ENTE</name>
<dbReference type="CDD" id="cd00071">
    <property type="entry name" value="GMPK"/>
    <property type="match status" value="1"/>
</dbReference>
<evidence type="ECO:0000256" key="3">
    <source>
        <dbReference type="ARBA" id="ARBA00022679"/>
    </source>
</evidence>
<evidence type="ECO:0000256" key="5">
    <source>
        <dbReference type="ARBA" id="ARBA00048594"/>
    </source>
</evidence>
<evidence type="ECO:0000313" key="8">
    <source>
        <dbReference type="Proteomes" id="UP000181884"/>
    </source>
</evidence>
<comment type="similarity">
    <text evidence="2">Belongs to the guanylate kinase family.</text>
</comment>
<evidence type="ECO:0000256" key="1">
    <source>
        <dbReference type="ARBA" id="ARBA00003531"/>
    </source>
</evidence>
<evidence type="ECO:0000313" key="7">
    <source>
        <dbReference type="EMBL" id="OJG19610.1"/>
    </source>
</evidence>
<reference evidence="7 8" key="1">
    <citation type="submission" date="2014-12" db="EMBL/GenBank/DDBJ databases">
        <title>Draft genome sequences of 29 type strains of Enterococci.</title>
        <authorList>
            <person name="Zhong Z."/>
            <person name="Sun Z."/>
            <person name="Liu W."/>
            <person name="Zhang W."/>
            <person name="Zhang H."/>
        </authorList>
    </citation>
    <scope>NUCLEOTIDE SEQUENCE [LARGE SCALE GENOMIC DNA]</scope>
    <source>
        <strain evidence="7 8">DSM 17029</strain>
    </source>
</reference>
<dbReference type="GO" id="GO:0004385">
    <property type="term" value="F:GMP kinase activity"/>
    <property type="evidence" value="ECO:0007669"/>
    <property type="project" value="UniProtKB-EC"/>
</dbReference>
<dbReference type="Pfam" id="PF00625">
    <property type="entry name" value="Guanylate_kin"/>
    <property type="match status" value="1"/>
</dbReference>
<dbReference type="Gene3D" id="3.40.50.300">
    <property type="entry name" value="P-loop containing nucleotide triphosphate hydrolases"/>
    <property type="match status" value="1"/>
</dbReference>
<gene>
    <name evidence="7" type="ORF">RU97_GL001181</name>
</gene>
<dbReference type="RefSeq" id="WP_067390519.1">
    <property type="nucleotide sequence ID" value="NZ_JXKH01000002.1"/>
</dbReference>
<dbReference type="PROSITE" id="PS50052">
    <property type="entry name" value="GUANYLATE_KINASE_2"/>
    <property type="match status" value="1"/>
</dbReference>
<keyword evidence="3" id="KW-0808">Transferase</keyword>
<comment type="catalytic activity">
    <reaction evidence="5">
        <text>GMP + ATP = GDP + ADP</text>
        <dbReference type="Rhea" id="RHEA:20780"/>
        <dbReference type="ChEBI" id="CHEBI:30616"/>
        <dbReference type="ChEBI" id="CHEBI:58115"/>
        <dbReference type="ChEBI" id="CHEBI:58189"/>
        <dbReference type="ChEBI" id="CHEBI:456216"/>
        <dbReference type="EC" id="2.7.4.8"/>
    </reaction>
</comment>
<dbReference type="PANTHER" id="PTHR23117">
    <property type="entry name" value="GUANYLATE KINASE-RELATED"/>
    <property type="match status" value="1"/>
</dbReference>
<comment type="caution">
    <text evidence="7">The sequence shown here is derived from an EMBL/GenBank/DDBJ whole genome shotgun (WGS) entry which is preliminary data.</text>
</comment>
<dbReference type="InterPro" id="IPR027417">
    <property type="entry name" value="P-loop_NTPase"/>
</dbReference>
<dbReference type="STRING" id="214095.RU97_GL001181"/>
<protein>
    <submittedName>
        <fullName evidence="7">Guanylate kinase</fullName>
    </submittedName>
</protein>
<dbReference type="InterPro" id="IPR008145">
    <property type="entry name" value="GK/Ca_channel_bsu"/>
</dbReference>
<dbReference type="GO" id="GO:0005829">
    <property type="term" value="C:cytosol"/>
    <property type="evidence" value="ECO:0007669"/>
    <property type="project" value="TreeGrafter"/>
</dbReference>
<evidence type="ECO:0000259" key="6">
    <source>
        <dbReference type="PROSITE" id="PS50052"/>
    </source>
</evidence>
<evidence type="ECO:0000256" key="2">
    <source>
        <dbReference type="ARBA" id="ARBA00005790"/>
    </source>
</evidence>
<dbReference type="SMART" id="SM00072">
    <property type="entry name" value="GuKc"/>
    <property type="match status" value="1"/>
</dbReference>
<dbReference type="PANTHER" id="PTHR23117:SF13">
    <property type="entry name" value="GUANYLATE KINASE"/>
    <property type="match status" value="1"/>
</dbReference>
<keyword evidence="8" id="KW-1185">Reference proteome</keyword>
<dbReference type="SUPFAM" id="SSF52540">
    <property type="entry name" value="P-loop containing nucleoside triphosphate hydrolases"/>
    <property type="match status" value="1"/>
</dbReference>
<dbReference type="InterPro" id="IPR008144">
    <property type="entry name" value="Guanylate_kin-like_dom"/>
</dbReference>